<dbReference type="EMBL" id="KN832571">
    <property type="protein sequence ID" value="KII84373.1"/>
    <property type="molecule type" value="Genomic_DNA"/>
</dbReference>
<dbReference type="PANTHER" id="PTHR47677">
    <property type="entry name" value="CYTOCHROME C OXIDASE ASSEMBLY FACTOR 6"/>
    <property type="match status" value="1"/>
</dbReference>
<dbReference type="OrthoDB" id="5545577at2759"/>
<dbReference type="GO" id="GO:0005739">
    <property type="term" value="C:mitochondrion"/>
    <property type="evidence" value="ECO:0007669"/>
    <property type="project" value="UniProtKB-SubCell"/>
</dbReference>
<evidence type="ECO:0000256" key="1">
    <source>
        <dbReference type="ARBA" id="ARBA00004173"/>
    </source>
</evidence>
<protein>
    <recommendedName>
        <fullName evidence="8">Cytochrome c oxidase assembly factor 6</fullName>
    </recommendedName>
</protein>
<evidence type="ECO:0008006" key="8">
    <source>
        <dbReference type="Google" id="ProtNLM"/>
    </source>
</evidence>
<comment type="subcellular location">
    <subcellularLocation>
        <location evidence="1">Mitochondrion</location>
    </subcellularLocation>
</comment>
<proteinExistence type="inferred from homology"/>
<comment type="similarity">
    <text evidence="2">Belongs to the cytochrome c oxidase subunit 6B family.</text>
</comment>
<evidence type="ECO:0000256" key="4">
    <source>
        <dbReference type="ARBA" id="ARBA00023157"/>
    </source>
</evidence>
<evidence type="ECO:0000313" key="6">
    <source>
        <dbReference type="EMBL" id="KII84373.1"/>
    </source>
</evidence>
<dbReference type="AlphaFoldDB" id="A0A0C9T869"/>
<dbReference type="PROSITE" id="PS51808">
    <property type="entry name" value="CHCH"/>
    <property type="match status" value="1"/>
</dbReference>
<dbReference type="Proteomes" id="UP000053263">
    <property type="component" value="Unassembled WGS sequence"/>
</dbReference>
<dbReference type="SUPFAM" id="SSF47694">
    <property type="entry name" value="Cytochrome c oxidase subunit h"/>
    <property type="match status" value="1"/>
</dbReference>
<evidence type="ECO:0000256" key="2">
    <source>
        <dbReference type="ARBA" id="ARBA00006425"/>
    </source>
</evidence>
<keyword evidence="4" id="KW-1015">Disulfide bond</keyword>
<dbReference type="Gene3D" id="1.10.10.140">
    <property type="entry name" value="Cytochrome c oxidase, subunit VIb"/>
    <property type="match status" value="1"/>
</dbReference>
<sequence>MGLFGLFSSKPEAAPDAASRQDRQKCWESRDAYFACLDSAGVLIAGEEGNKCASQNARYEENCARSWIDYFNKRRVIAEQQKSRVEQSRIQAQNARR</sequence>
<evidence type="ECO:0000256" key="3">
    <source>
        <dbReference type="ARBA" id="ARBA00023128"/>
    </source>
</evidence>
<organism evidence="6 7">
    <name type="scientific">Plicaturopsis crispa FD-325 SS-3</name>
    <dbReference type="NCBI Taxonomy" id="944288"/>
    <lineage>
        <taxon>Eukaryota</taxon>
        <taxon>Fungi</taxon>
        <taxon>Dikarya</taxon>
        <taxon>Basidiomycota</taxon>
        <taxon>Agaricomycotina</taxon>
        <taxon>Agaricomycetes</taxon>
        <taxon>Agaricomycetidae</taxon>
        <taxon>Amylocorticiales</taxon>
        <taxon>Amylocorticiaceae</taxon>
        <taxon>Plicatura</taxon>
        <taxon>Plicaturopsis crispa</taxon>
    </lineage>
</organism>
<evidence type="ECO:0000256" key="5">
    <source>
        <dbReference type="SAM" id="MobiDB-lite"/>
    </source>
</evidence>
<name>A0A0C9T869_PLICR</name>
<dbReference type="Pfam" id="PF02297">
    <property type="entry name" value="COX6B"/>
    <property type="match status" value="1"/>
</dbReference>
<keyword evidence="7" id="KW-1185">Reference proteome</keyword>
<dbReference type="InterPro" id="IPR048280">
    <property type="entry name" value="COX6B-like"/>
</dbReference>
<accession>A0A0C9T869</accession>
<dbReference type="InterPro" id="IPR048281">
    <property type="entry name" value="COA6_fun"/>
</dbReference>
<dbReference type="HOGENOM" id="CLU_142408_0_0_1"/>
<evidence type="ECO:0000313" key="7">
    <source>
        <dbReference type="Proteomes" id="UP000053263"/>
    </source>
</evidence>
<gene>
    <name evidence="6" type="ORF">PLICRDRAFT_117928</name>
</gene>
<keyword evidence="3" id="KW-0496">Mitochondrion</keyword>
<dbReference type="InterPro" id="IPR036549">
    <property type="entry name" value="CX6/COA6-like_sf"/>
</dbReference>
<dbReference type="PANTHER" id="PTHR47677:SF1">
    <property type="entry name" value="CYTOCHROME C OXIDASE ASSEMBLY FACTOR 6"/>
    <property type="match status" value="1"/>
</dbReference>
<reference evidence="6 7" key="1">
    <citation type="submission" date="2014-06" db="EMBL/GenBank/DDBJ databases">
        <title>Evolutionary Origins and Diversification of the Mycorrhizal Mutualists.</title>
        <authorList>
            <consortium name="DOE Joint Genome Institute"/>
            <consortium name="Mycorrhizal Genomics Consortium"/>
            <person name="Kohler A."/>
            <person name="Kuo A."/>
            <person name="Nagy L.G."/>
            <person name="Floudas D."/>
            <person name="Copeland A."/>
            <person name="Barry K.W."/>
            <person name="Cichocki N."/>
            <person name="Veneault-Fourrey C."/>
            <person name="LaButti K."/>
            <person name="Lindquist E.A."/>
            <person name="Lipzen A."/>
            <person name="Lundell T."/>
            <person name="Morin E."/>
            <person name="Murat C."/>
            <person name="Riley R."/>
            <person name="Ohm R."/>
            <person name="Sun H."/>
            <person name="Tunlid A."/>
            <person name="Henrissat B."/>
            <person name="Grigoriev I.V."/>
            <person name="Hibbett D.S."/>
            <person name="Martin F."/>
        </authorList>
    </citation>
    <scope>NUCLEOTIDE SEQUENCE [LARGE SCALE GENOMIC DNA]</scope>
    <source>
        <strain evidence="6 7">FD-325 SS-3</strain>
    </source>
</reference>
<feature type="region of interest" description="Disordered" evidence="5">
    <location>
        <begin position="1"/>
        <end position="21"/>
    </location>
</feature>